<dbReference type="Pfam" id="PF00501">
    <property type="entry name" value="AMP-binding"/>
    <property type="match status" value="1"/>
</dbReference>
<feature type="domain" description="AMP-dependent synthetase/ligase" evidence="1">
    <location>
        <begin position="20"/>
        <end position="403"/>
    </location>
</feature>
<dbReference type="InterPro" id="IPR045851">
    <property type="entry name" value="AMP-bd_C_sf"/>
</dbReference>
<accession>A0ABN1RMF1</accession>
<dbReference type="Gene3D" id="3.30.300.30">
    <property type="match status" value="1"/>
</dbReference>
<dbReference type="PANTHER" id="PTHR43767:SF10">
    <property type="entry name" value="SURFACTIN SYNTHASE SUBUNIT 1"/>
    <property type="match status" value="1"/>
</dbReference>
<dbReference type="Gene3D" id="3.40.50.12780">
    <property type="entry name" value="N-terminal domain of ligase-like"/>
    <property type="match status" value="1"/>
</dbReference>
<dbReference type="GO" id="GO:0016874">
    <property type="term" value="F:ligase activity"/>
    <property type="evidence" value="ECO:0007669"/>
    <property type="project" value="UniProtKB-KW"/>
</dbReference>
<keyword evidence="4" id="KW-1185">Reference proteome</keyword>
<reference evidence="3 4" key="1">
    <citation type="journal article" date="2019" name="Int. J. Syst. Evol. Microbiol.">
        <title>The Global Catalogue of Microorganisms (GCM) 10K type strain sequencing project: providing services to taxonomists for standard genome sequencing and annotation.</title>
        <authorList>
            <consortium name="The Broad Institute Genomics Platform"/>
            <consortium name="The Broad Institute Genome Sequencing Center for Infectious Disease"/>
            <person name="Wu L."/>
            <person name="Ma J."/>
        </authorList>
    </citation>
    <scope>NUCLEOTIDE SEQUENCE [LARGE SCALE GENOMIC DNA]</scope>
    <source>
        <strain evidence="3 4">JCM 10696</strain>
    </source>
</reference>
<dbReference type="SUPFAM" id="SSF56801">
    <property type="entry name" value="Acetyl-CoA synthetase-like"/>
    <property type="match status" value="1"/>
</dbReference>
<evidence type="ECO:0000259" key="2">
    <source>
        <dbReference type="Pfam" id="PF13193"/>
    </source>
</evidence>
<dbReference type="InterPro" id="IPR042099">
    <property type="entry name" value="ANL_N_sf"/>
</dbReference>
<sequence>MDIAEADEAGAIPTMPRLIRRQAASFASKRFLVCDSDVLRYDEAERRSALLARGLLAAGVGKGMHVGLLYPNGSEFAVAALAVTRIGAVAVPISTMSTAHELRALLRQADVRFLLAADSYRSRDFVETVREAVPGFAAEADPPVLSSTVPTLRHVWFSGAESGAVPARWRAESLYTAAERVGADLLRATEDLVRPADPFVIVHTSGSAGDPKGVVHTHGSLLRHAADLNRVRGYGADDILFSNSPFFWIGGFAAAFLITLAAGARLVCSGARDAGEVLDLIERERPTLCNGFAQTVAHLAEHPSFPGRDLSSLRRGNLYPVMPDGARPADPELRHNMLGMTETGGICLLSEDEGDQPEHRRGSFGRPAPGLEARVRTADGAECGPGEVGELHFRGPSLMAGYHGRERRETFDPDGWYATGDLVSRDADGFLYFKGRRSEMIKTSGANVSPREVERAIHDVTGLRSHVVGVEDAGRGQIVAAAVIAADPEAVDEAGLRAGLAERLSPYKIPRRVRTMTAEQLPMTTSGKPDLRSLRKLLE</sequence>
<evidence type="ECO:0000313" key="3">
    <source>
        <dbReference type="EMBL" id="GAA0960042.1"/>
    </source>
</evidence>
<dbReference type="InterPro" id="IPR050237">
    <property type="entry name" value="ATP-dep_AMP-bd_enzyme"/>
</dbReference>
<dbReference type="Proteomes" id="UP001500665">
    <property type="component" value="Unassembled WGS sequence"/>
</dbReference>
<evidence type="ECO:0000313" key="4">
    <source>
        <dbReference type="Proteomes" id="UP001500665"/>
    </source>
</evidence>
<dbReference type="Pfam" id="PF13193">
    <property type="entry name" value="AMP-binding_C"/>
    <property type="match status" value="1"/>
</dbReference>
<proteinExistence type="predicted"/>
<organism evidence="3 4">
    <name type="scientific">Actinocorallia libanotica</name>
    <dbReference type="NCBI Taxonomy" id="46162"/>
    <lineage>
        <taxon>Bacteria</taxon>
        <taxon>Bacillati</taxon>
        <taxon>Actinomycetota</taxon>
        <taxon>Actinomycetes</taxon>
        <taxon>Streptosporangiales</taxon>
        <taxon>Thermomonosporaceae</taxon>
        <taxon>Actinocorallia</taxon>
    </lineage>
</organism>
<name>A0ABN1RMF1_9ACTN</name>
<feature type="domain" description="AMP-binding enzyme C-terminal" evidence="2">
    <location>
        <begin position="466"/>
        <end position="528"/>
    </location>
</feature>
<protein>
    <submittedName>
        <fullName evidence="3">Long-chain fatty acid--CoA ligase</fullName>
    </submittedName>
</protein>
<dbReference type="PANTHER" id="PTHR43767">
    <property type="entry name" value="LONG-CHAIN-FATTY-ACID--COA LIGASE"/>
    <property type="match status" value="1"/>
</dbReference>
<dbReference type="EMBL" id="BAAAHH010000023">
    <property type="protein sequence ID" value="GAA0960042.1"/>
    <property type="molecule type" value="Genomic_DNA"/>
</dbReference>
<dbReference type="InterPro" id="IPR000873">
    <property type="entry name" value="AMP-dep_synth/lig_dom"/>
</dbReference>
<dbReference type="CDD" id="cd04433">
    <property type="entry name" value="AFD_class_I"/>
    <property type="match status" value="1"/>
</dbReference>
<keyword evidence="3" id="KW-0436">Ligase</keyword>
<evidence type="ECO:0000259" key="1">
    <source>
        <dbReference type="Pfam" id="PF00501"/>
    </source>
</evidence>
<gene>
    <name evidence="3" type="ORF">GCM10009550_50650</name>
</gene>
<dbReference type="InterPro" id="IPR025110">
    <property type="entry name" value="AMP-bd_C"/>
</dbReference>
<comment type="caution">
    <text evidence="3">The sequence shown here is derived from an EMBL/GenBank/DDBJ whole genome shotgun (WGS) entry which is preliminary data.</text>
</comment>